<feature type="domain" description="Radical SAM core" evidence="5">
    <location>
        <begin position="168"/>
        <end position="401"/>
    </location>
</feature>
<dbReference type="PANTHER" id="PTHR13932">
    <property type="entry name" value="COPROPORPHYRINIGEN III OXIDASE"/>
    <property type="match status" value="1"/>
</dbReference>
<dbReference type="PROSITE" id="PS51918">
    <property type="entry name" value="RADICAL_SAM"/>
    <property type="match status" value="1"/>
</dbReference>
<dbReference type="PANTHER" id="PTHR13932:SF1">
    <property type="entry name" value="OXYGEN-INDEPENDENT COPROPORPHYRINOGEN-III OXIDASE-LIKE PROTEIN HEMZ"/>
    <property type="match status" value="1"/>
</dbReference>
<dbReference type="SFLD" id="SFLDG01082">
    <property type="entry name" value="B12-binding_domain_containing"/>
    <property type="match status" value="1"/>
</dbReference>
<dbReference type="InterPro" id="IPR006638">
    <property type="entry name" value="Elp3/MiaA/NifB-like_rSAM"/>
</dbReference>
<reference evidence="6 7" key="1">
    <citation type="submission" date="2013-12" db="EMBL/GenBank/DDBJ databases">
        <title>Draft genome sequence of Caloranaerobacter sp. H53214.</title>
        <authorList>
            <person name="Jiang L.J."/>
            <person name="Shao Z.Z."/>
            <person name="Long M.N."/>
        </authorList>
    </citation>
    <scope>NUCLEOTIDE SEQUENCE [LARGE SCALE GENOMIC DNA]</scope>
    <source>
        <strain evidence="6 7">H53214</strain>
    </source>
</reference>
<accession>A0A096BKY3</accession>
<dbReference type="SFLD" id="SFLDG01065">
    <property type="entry name" value="anaerobic_coproporphyrinogen-I"/>
    <property type="match status" value="1"/>
</dbReference>
<keyword evidence="4" id="KW-0411">Iron-sulfur</keyword>
<dbReference type="STRING" id="1156417.Y919_00660"/>
<sequence>MVSVILKGHDFTYEVFELLRAFFVNDEVKFIDEKALVDDQSLLIESILYKNDNYYVAETNIKKSDKLLSSSIINEAEKIVVKDFSEKKKLKTMVKISIYEAVTEIVETKVPWGILTGVRPTKVVHELIDKGYNDEFVLEILLNNYKMFREKAKLILDIAKLQRKYIYPISKRNFSLYVSIPFCPTRCLYCSFPSNPLDKSKDYISDYVEKLLYEINRVGELTGNMKINTVYIGGGTPTSIPILYLEKIIDRIQNVFGTNNIIEFTVEAGRPDTMTRDVLTKLKKLGIDRISINPQTMNENTLKLIGRKHSSEDILKAFDLAREIGFNSINMDLIVGLPNENVEDIIKTMEFIVKLKPDNLTVHTMAIKRASKLNESLNDFKLSKQEEIEKMIDVTKKFAYEMGMYAYYLYRQKQILGNMENVGYTLPGKECLYNILIMEEKQTILAVGAGGVSKIFFPDENRIERVPNVKSLYEYLNRVEEMVERKKKFIELLT</sequence>
<dbReference type="InterPro" id="IPR034505">
    <property type="entry name" value="Coproporphyrinogen-III_oxidase"/>
</dbReference>
<dbReference type="Proteomes" id="UP000029622">
    <property type="component" value="Unassembled WGS sequence"/>
</dbReference>
<dbReference type="InterPro" id="IPR058240">
    <property type="entry name" value="rSAM_sf"/>
</dbReference>
<comment type="caution">
    <text evidence="6">The sequence shown here is derived from an EMBL/GenBank/DDBJ whole genome shotgun (WGS) entry which is preliminary data.</text>
</comment>
<dbReference type="InterPro" id="IPR013785">
    <property type="entry name" value="Aldolase_TIM"/>
</dbReference>
<protein>
    <submittedName>
        <fullName evidence="6">Coproporphyrinogen III oxidase</fullName>
    </submittedName>
</protein>
<dbReference type="GO" id="GO:0005737">
    <property type="term" value="C:cytoplasm"/>
    <property type="evidence" value="ECO:0007669"/>
    <property type="project" value="TreeGrafter"/>
</dbReference>
<evidence type="ECO:0000313" key="6">
    <source>
        <dbReference type="EMBL" id="KGG81507.1"/>
    </source>
</evidence>
<evidence type="ECO:0000256" key="1">
    <source>
        <dbReference type="ARBA" id="ARBA00022691"/>
    </source>
</evidence>
<dbReference type="SUPFAM" id="SSF102114">
    <property type="entry name" value="Radical SAM enzymes"/>
    <property type="match status" value="1"/>
</dbReference>
<dbReference type="EMBL" id="AZTB01000001">
    <property type="protein sequence ID" value="KGG81507.1"/>
    <property type="molecule type" value="Genomic_DNA"/>
</dbReference>
<dbReference type="SFLD" id="SFLDF00310">
    <property type="entry name" value="oxygen-independent_coproporphy"/>
    <property type="match status" value="1"/>
</dbReference>
<dbReference type="SMART" id="SM00729">
    <property type="entry name" value="Elp3"/>
    <property type="match status" value="1"/>
</dbReference>
<proteinExistence type="predicted"/>
<dbReference type="CDD" id="cd01335">
    <property type="entry name" value="Radical_SAM"/>
    <property type="match status" value="1"/>
</dbReference>
<evidence type="ECO:0000259" key="5">
    <source>
        <dbReference type="PROSITE" id="PS51918"/>
    </source>
</evidence>
<dbReference type="RefSeq" id="WP_035161320.1">
    <property type="nucleotide sequence ID" value="NZ_AZTB01000001.1"/>
</dbReference>
<evidence type="ECO:0000256" key="3">
    <source>
        <dbReference type="ARBA" id="ARBA00023004"/>
    </source>
</evidence>
<dbReference type="GO" id="GO:0046872">
    <property type="term" value="F:metal ion binding"/>
    <property type="evidence" value="ECO:0007669"/>
    <property type="project" value="UniProtKB-KW"/>
</dbReference>
<organism evidence="6 7">
    <name type="scientific">Caloranaerobacter azorensis H53214</name>
    <dbReference type="NCBI Taxonomy" id="1156417"/>
    <lineage>
        <taxon>Bacteria</taxon>
        <taxon>Bacillati</taxon>
        <taxon>Bacillota</taxon>
        <taxon>Tissierellia</taxon>
        <taxon>Tissierellales</taxon>
        <taxon>Thermohalobacteraceae</taxon>
        <taxon>Caloranaerobacter</taxon>
    </lineage>
</organism>
<gene>
    <name evidence="6" type="ORF">Y919_00660</name>
</gene>
<evidence type="ECO:0000256" key="2">
    <source>
        <dbReference type="ARBA" id="ARBA00022723"/>
    </source>
</evidence>
<evidence type="ECO:0000313" key="7">
    <source>
        <dbReference type="Proteomes" id="UP000029622"/>
    </source>
</evidence>
<dbReference type="InterPro" id="IPR023995">
    <property type="entry name" value="HemZ"/>
</dbReference>
<dbReference type="SFLD" id="SFLDS00029">
    <property type="entry name" value="Radical_SAM"/>
    <property type="match status" value="1"/>
</dbReference>
<evidence type="ECO:0000256" key="4">
    <source>
        <dbReference type="ARBA" id="ARBA00023014"/>
    </source>
</evidence>
<dbReference type="GO" id="GO:0051539">
    <property type="term" value="F:4 iron, 4 sulfur cluster binding"/>
    <property type="evidence" value="ECO:0007669"/>
    <property type="project" value="TreeGrafter"/>
</dbReference>
<dbReference type="GO" id="GO:0006779">
    <property type="term" value="P:porphyrin-containing compound biosynthetic process"/>
    <property type="evidence" value="ECO:0007669"/>
    <property type="project" value="TreeGrafter"/>
</dbReference>
<dbReference type="NCBIfam" id="TIGR03994">
    <property type="entry name" value="rSAM_HemZ"/>
    <property type="match status" value="1"/>
</dbReference>
<dbReference type="Pfam" id="PF04055">
    <property type="entry name" value="Radical_SAM"/>
    <property type="match status" value="1"/>
</dbReference>
<keyword evidence="2" id="KW-0479">Metal-binding</keyword>
<dbReference type="GO" id="GO:0003824">
    <property type="term" value="F:catalytic activity"/>
    <property type="evidence" value="ECO:0007669"/>
    <property type="project" value="InterPro"/>
</dbReference>
<keyword evidence="3" id="KW-0408">Iron</keyword>
<keyword evidence="1" id="KW-0949">S-adenosyl-L-methionine</keyword>
<dbReference type="Gene3D" id="3.20.20.70">
    <property type="entry name" value="Aldolase class I"/>
    <property type="match status" value="1"/>
</dbReference>
<dbReference type="InterPro" id="IPR007197">
    <property type="entry name" value="rSAM"/>
</dbReference>
<dbReference type="AlphaFoldDB" id="A0A096BKY3"/>
<name>A0A096BKY3_9FIRM</name>